<dbReference type="PANTHER" id="PTHR40661:SF1">
    <property type="entry name" value="HTH CRO_C1-TYPE DOMAIN-CONTAINING PROTEIN"/>
    <property type="match status" value="1"/>
</dbReference>
<dbReference type="InterPro" id="IPR015927">
    <property type="entry name" value="Peptidase_S24_S26A/B/C"/>
</dbReference>
<evidence type="ECO:0000256" key="2">
    <source>
        <dbReference type="ARBA" id="ARBA00023125"/>
    </source>
</evidence>
<dbReference type="CDD" id="cd00093">
    <property type="entry name" value="HTH_XRE"/>
    <property type="match status" value="1"/>
</dbReference>
<dbReference type="PROSITE" id="PS50943">
    <property type="entry name" value="HTH_CROC1"/>
    <property type="match status" value="1"/>
</dbReference>
<keyword evidence="3" id="KW-0804">Transcription</keyword>
<dbReference type="InterPro" id="IPR010982">
    <property type="entry name" value="Lambda_DNA-bd_dom_sf"/>
</dbReference>
<reference evidence="5 6" key="1">
    <citation type="submission" date="2016-05" db="EMBL/GenBank/DDBJ databases">
        <title>Whole genome sequencing of Tetragenococcus halophilus subsp. halophilus NISL 7118.</title>
        <authorList>
            <person name="Shiwa Y."/>
            <person name="Nishimura I."/>
            <person name="Yoshikawa H."/>
            <person name="Koyama Y."/>
            <person name="Oguma T."/>
        </authorList>
    </citation>
    <scope>NUCLEOTIDE SEQUENCE [LARGE SCALE GENOMIC DNA]</scope>
    <source>
        <strain evidence="5 6">NISL 7118</strain>
    </source>
</reference>
<dbReference type="InterPro" id="IPR001387">
    <property type="entry name" value="Cro/C1-type_HTH"/>
</dbReference>
<evidence type="ECO:0000313" key="6">
    <source>
        <dbReference type="Proteomes" id="UP000236214"/>
    </source>
</evidence>
<evidence type="ECO:0000256" key="3">
    <source>
        <dbReference type="ARBA" id="ARBA00023163"/>
    </source>
</evidence>
<protein>
    <submittedName>
        <fullName evidence="5">Putative Xre family DNA-binding protein</fullName>
    </submittedName>
</protein>
<accession>A0A2H6CLD2</accession>
<dbReference type="EMBL" id="BDEC01000005">
    <property type="protein sequence ID" value="GBD67318.1"/>
    <property type="molecule type" value="Genomic_DNA"/>
</dbReference>
<evidence type="ECO:0000256" key="1">
    <source>
        <dbReference type="ARBA" id="ARBA00023015"/>
    </source>
</evidence>
<sequence length="204" mass="23352">MKTNDEIMDILDRLKRENNLSISEIARRVGMAKSAVSKYFTRQRKFPLNRIEDFANAFNVSADYILEYGKKQTYSEEIINVPVIQSITNDSTIIAEASPETYYPTASFDLPKGQLFYFKMNDISMEPIIPKEANVLIKVQNKTNDEQIVAVTLNDNPTLFLRKIRKQDGFILLLAENPDYAPIIVTKEDSMKVIGKAIRVSYDI</sequence>
<keyword evidence="1" id="KW-0805">Transcription regulation</keyword>
<keyword evidence="2 5" id="KW-0238">DNA-binding</keyword>
<dbReference type="AlphaFoldDB" id="A0A2H6CLD2"/>
<evidence type="ECO:0000313" key="5">
    <source>
        <dbReference type="EMBL" id="GBD67318.1"/>
    </source>
</evidence>
<proteinExistence type="predicted"/>
<organism evidence="5 6">
    <name type="scientific">Tetragenococcus halophilus subsp. halophilus</name>
    <dbReference type="NCBI Taxonomy" id="1513897"/>
    <lineage>
        <taxon>Bacteria</taxon>
        <taxon>Bacillati</taxon>
        <taxon>Bacillota</taxon>
        <taxon>Bacilli</taxon>
        <taxon>Lactobacillales</taxon>
        <taxon>Enterococcaceae</taxon>
        <taxon>Tetragenococcus</taxon>
    </lineage>
</organism>
<dbReference type="InterPro" id="IPR039418">
    <property type="entry name" value="LexA-like"/>
</dbReference>
<dbReference type="Pfam" id="PF01381">
    <property type="entry name" value="HTH_3"/>
    <property type="match status" value="1"/>
</dbReference>
<dbReference type="GO" id="GO:0003677">
    <property type="term" value="F:DNA binding"/>
    <property type="evidence" value="ECO:0007669"/>
    <property type="project" value="UniProtKB-KW"/>
</dbReference>
<feature type="domain" description="HTH cro/C1-type" evidence="4">
    <location>
        <begin position="11"/>
        <end position="65"/>
    </location>
</feature>
<name>A0A2H6CLD2_TETHA</name>
<dbReference type="GeneID" id="64053240"/>
<comment type="caution">
    <text evidence="5">The sequence shown here is derived from an EMBL/GenBank/DDBJ whole genome shotgun (WGS) entry which is preliminary data.</text>
</comment>
<dbReference type="PANTHER" id="PTHR40661">
    <property type="match status" value="1"/>
</dbReference>
<gene>
    <name evidence="5" type="ORF">TEHN7118_0124</name>
</gene>
<dbReference type="InterPro" id="IPR036286">
    <property type="entry name" value="LexA/Signal_pep-like_sf"/>
</dbReference>
<dbReference type="Gene3D" id="1.10.260.40">
    <property type="entry name" value="lambda repressor-like DNA-binding domains"/>
    <property type="match status" value="1"/>
</dbReference>
<dbReference type="Proteomes" id="UP000236214">
    <property type="component" value="Unassembled WGS sequence"/>
</dbReference>
<dbReference type="SUPFAM" id="SSF47413">
    <property type="entry name" value="lambda repressor-like DNA-binding domains"/>
    <property type="match status" value="1"/>
</dbReference>
<keyword evidence="6" id="KW-1185">Reference proteome</keyword>
<dbReference type="RefSeq" id="WP_069028580.1">
    <property type="nucleotide sequence ID" value="NZ_BDEB01000035.1"/>
</dbReference>
<evidence type="ECO:0000259" key="4">
    <source>
        <dbReference type="PROSITE" id="PS50943"/>
    </source>
</evidence>
<dbReference type="SUPFAM" id="SSF51306">
    <property type="entry name" value="LexA/Signal peptidase"/>
    <property type="match status" value="1"/>
</dbReference>
<dbReference type="CDD" id="cd06529">
    <property type="entry name" value="S24_LexA-like"/>
    <property type="match status" value="1"/>
</dbReference>
<dbReference type="Gene3D" id="2.10.109.10">
    <property type="entry name" value="Umud Fragment, subunit A"/>
    <property type="match status" value="1"/>
</dbReference>
<dbReference type="Pfam" id="PF00717">
    <property type="entry name" value="Peptidase_S24"/>
    <property type="match status" value="1"/>
</dbReference>
<dbReference type="SMART" id="SM00530">
    <property type="entry name" value="HTH_XRE"/>
    <property type="match status" value="1"/>
</dbReference>